<name>A0A0E1XJH3_STAAU</name>
<comment type="caution">
    <text evidence="1">The sequence shown here is derived from an EMBL/GenBank/DDBJ whole genome shotgun (WGS) entry which is preliminary data.</text>
</comment>
<accession>A0A0E1XJH3</accession>
<dbReference type="Proteomes" id="UP000003455">
    <property type="component" value="Chromosome"/>
</dbReference>
<reference evidence="1" key="1">
    <citation type="submission" date="2010-05" db="EMBL/GenBank/DDBJ databases">
        <authorList>
            <person name="Muzny D."/>
            <person name="Qin X."/>
            <person name="Buhay C."/>
            <person name="Dugan-Rocha S."/>
            <person name="Ding Y."/>
            <person name="Chen G."/>
            <person name="Hawes A."/>
            <person name="Holder M."/>
            <person name="Jhangiani S."/>
            <person name="Johnson A."/>
            <person name="Khan Z."/>
            <person name="Li Z."/>
            <person name="Liu W."/>
            <person name="Liu X."/>
            <person name="Perez L."/>
            <person name="Shen H."/>
            <person name="Wang Q."/>
            <person name="Watt J."/>
            <person name="Xi L."/>
            <person name="Xin Y."/>
            <person name="Zhou J."/>
            <person name="Deng J."/>
            <person name="Jiang H."/>
            <person name="Liu Y."/>
            <person name="Qu J."/>
            <person name="Song X.-Z."/>
            <person name="Zhang L."/>
            <person name="Villasana D."/>
            <person name="Johnson A."/>
            <person name="Liu J."/>
            <person name="Liyanage D."/>
            <person name="Lorensuhewa L."/>
            <person name="Robinson T."/>
            <person name="Song A."/>
            <person name="Song B.-B."/>
            <person name="Dinh H."/>
            <person name="Thornton R."/>
            <person name="Coyle M."/>
            <person name="Francisco L."/>
            <person name="Jackson L."/>
            <person name="Javaid M."/>
            <person name="Korchina V."/>
            <person name="Kovar C."/>
            <person name="Mata R."/>
            <person name="Mathew T."/>
            <person name="Ngo R."/>
            <person name="Nguyen L."/>
            <person name="Nguyen N."/>
            <person name="Okwuonu G."/>
            <person name="Ongeri F."/>
            <person name="Pham C."/>
            <person name="Simmons D."/>
            <person name="Wilczek-Boney K."/>
            <person name="Hale W."/>
            <person name="Jakkamsetti A."/>
            <person name="Pham P."/>
            <person name="Ruth R."/>
            <person name="San Lucas F."/>
            <person name="Warren J."/>
            <person name="Zhang J."/>
            <person name="Zhao Z."/>
            <person name="Zhou C."/>
            <person name="Zhu D."/>
            <person name="Lee S."/>
            <person name="Bess C."/>
            <person name="Blankenburg K."/>
            <person name="Forbes L."/>
            <person name="Fu Q."/>
            <person name="Gubbala S."/>
            <person name="Hirani K."/>
            <person name="Jayaseelan J.C."/>
            <person name="Lara F."/>
            <person name="Munidasa M."/>
            <person name="Palculict T."/>
            <person name="Patil S."/>
            <person name="Pu L.-L."/>
            <person name="Saada N."/>
            <person name="Tang L."/>
            <person name="Weissenberger G."/>
            <person name="Zhu Y."/>
            <person name="Hemphill L."/>
            <person name="Shang Y."/>
            <person name="Youmans B."/>
            <person name="Ayvaz T."/>
            <person name="Ross M."/>
            <person name="Santibanez J."/>
            <person name="Aqrawi P."/>
            <person name="Gross S."/>
            <person name="Joshi V."/>
            <person name="Fowler G."/>
            <person name="Nazareth L."/>
            <person name="Reid J."/>
            <person name="Worley K."/>
            <person name="Petrosino J."/>
            <person name="Highlander S."/>
            <person name="Gibbs R."/>
        </authorList>
    </citation>
    <scope>NUCLEOTIDE SEQUENCE [LARGE SCALE GENOMIC DNA]</scope>
    <source>
        <strain evidence="1">MN8</strain>
    </source>
</reference>
<dbReference type="AlphaFoldDB" id="A0A0E1XJH3"/>
<protein>
    <recommendedName>
        <fullName evidence="2">Phage protein</fullName>
    </recommendedName>
</protein>
<gene>
    <name evidence="1" type="ORF">HMPREF0769_11299</name>
</gene>
<evidence type="ECO:0000313" key="1">
    <source>
        <dbReference type="EMBL" id="EFH95916.1"/>
    </source>
</evidence>
<dbReference type="RefSeq" id="WP_000392183.1">
    <property type="nucleotide sequence ID" value="NZ_CM000952.1"/>
</dbReference>
<evidence type="ECO:0008006" key="2">
    <source>
        <dbReference type="Google" id="ProtNLM"/>
    </source>
</evidence>
<organism evidence="1">
    <name type="scientific">Staphylococcus aureus subsp. aureus MN8</name>
    <dbReference type="NCBI Taxonomy" id="548470"/>
    <lineage>
        <taxon>Bacteria</taxon>
        <taxon>Bacillati</taxon>
        <taxon>Bacillota</taxon>
        <taxon>Bacilli</taxon>
        <taxon>Bacillales</taxon>
        <taxon>Staphylococcaceae</taxon>
        <taxon>Staphylococcus</taxon>
    </lineage>
</organism>
<dbReference type="EMBL" id="ACJA02000002">
    <property type="protein sequence ID" value="EFH95916.1"/>
    <property type="molecule type" value="Genomic_DNA"/>
</dbReference>
<proteinExistence type="predicted"/>
<dbReference type="SMR" id="A0A0E1XJH3"/>
<dbReference type="HOGENOM" id="CLU_084448_0_0_9"/>
<sequence length="310" mass="36756">MEENKTLKEYLRKFLEGYKYVVENRYNYQFSSNPEAFPFMRKDDYKISIFYLNQSFFEEPCIVVISNDSKLKEIYNFRNIDIKYLSKHFTSYIYDSKKYVEEQSGLLDFNNYIYYTSIYYGKYIGTVILQNNLDLFFNYGKRLANDHYNTLISKSKERLINKAHDEIQPFNHLDLNSMKEIVDDITFSYQIEQGLQAYKRELYLPAAATFAVAIETFLIKLKKVNKIKHKDTDSTMYTKLLGELTKEGKVNYRTKKRVEIAYSMRNIINHSQAGAVAKGDCDFLLNTLKDIVDENEKILREYTKSINKTE</sequence>